<name>A0A150MKZ9_9BACL</name>
<accession>A0A150MKZ9</accession>
<dbReference type="Proteomes" id="UP000075324">
    <property type="component" value="Unassembled WGS sequence"/>
</dbReference>
<sequence length="87" mass="10123">MVYLDVGTLFTYHESQYQSGPDPYYYSSFVDTLGKETPRRLEADDFNYGDHILIVDLKTGKSIDFFSVLNFYYASKVEPLPSIKYLE</sequence>
<dbReference type="AlphaFoldDB" id="A0A150MKZ9"/>
<dbReference type="EMBL" id="LQYW01000144">
    <property type="protein sequence ID" value="KYD24995.1"/>
    <property type="molecule type" value="Genomic_DNA"/>
</dbReference>
<evidence type="ECO:0000313" key="1">
    <source>
        <dbReference type="EMBL" id="KYD24995.1"/>
    </source>
</evidence>
<reference evidence="1 2" key="1">
    <citation type="submission" date="2016-01" db="EMBL/GenBank/DDBJ databases">
        <title>Draft Genome Sequences of Seven Thermophilic Sporeformers Isolated from Foods.</title>
        <authorList>
            <person name="Berendsen E.M."/>
            <person name="Wells-Bennik M.H."/>
            <person name="Krawcyk A.O."/>
            <person name="De Jong A."/>
            <person name="Holsappel S."/>
            <person name="Eijlander R.T."/>
            <person name="Kuipers O.P."/>
        </authorList>
    </citation>
    <scope>NUCLEOTIDE SEQUENCE [LARGE SCALE GENOMIC DNA]</scope>
    <source>
        <strain evidence="1 2">B4110</strain>
    </source>
</reference>
<evidence type="ECO:0000313" key="2">
    <source>
        <dbReference type="Proteomes" id="UP000075324"/>
    </source>
</evidence>
<dbReference type="PATRIC" id="fig|153151.4.peg.1121"/>
<protein>
    <submittedName>
        <fullName evidence="1">Uncharacterized protein</fullName>
    </submittedName>
</protein>
<proteinExistence type="predicted"/>
<organism evidence="1 2">
    <name type="scientific">Parageobacillus toebii</name>
    <dbReference type="NCBI Taxonomy" id="153151"/>
    <lineage>
        <taxon>Bacteria</taxon>
        <taxon>Bacillati</taxon>
        <taxon>Bacillota</taxon>
        <taxon>Bacilli</taxon>
        <taxon>Bacillales</taxon>
        <taxon>Anoxybacillaceae</taxon>
        <taxon>Parageobacillus</taxon>
    </lineage>
</organism>
<comment type="caution">
    <text evidence="1">The sequence shown here is derived from an EMBL/GenBank/DDBJ whole genome shotgun (WGS) entry which is preliminary data.</text>
</comment>
<gene>
    <name evidence="1" type="ORF">B4110_3810</name>
</gene>